<keyword evidence="4" id="KW-0472">Membrane</keyword>
<dbReference type="Proteomes" id="UP000295163">
    <property type="component" value="Unassembled WGS sequence"/>
</dbReference>
<comment type="subcellular location">
    <subcellularLocation>
        <location evidence="1">Membrane</location>
    </subcellularLocation>
</comment>
<comment type="caution">
    <text evidence="8">The sequence shown here is derived from an EMBL/GenBank/DDBJ whole genome shotgun (WGS) entry which is preliminary data.</text>
</comment>
<evidence type="ECO:0000256" key="3">
    <source>
        <dbReference type="ARBA" id="ARBA00022989"/>
    </source>
</evidence>
<evidence type="ECO:0000256" key="5">
    <source>
        <dbReference type="NCBIfam" id="TIGR02228"/>
    </source>
</evidence>
<evidence type="ECO:0000313" key="9">
    <source>
        <dbReference type="Proteomes" id="UP000295163"/>
    </source>
</evidence>
<organism evidence="8 9">
    <name type="scientific">Kocuria rosea</name>
    <name type="common">Deinococcus erythromyxa</name>
    <name type="synonym">Micrococcus rubens</name>
    <dbReference type="NCBI Taxonomy" id="1275"/>
    <lineage>
        <taxon>Bacteria</taxon>
        <taxon>Bacillati</taxon>
        <taxon>Actinomycetota</taxon>
        <taxon>Actinomycetes</taxon>
        <taxon>Micrococcales</taxon>
        <taxon>Micrococcaceae</taxon>
        <taxon>Kocuria</taxon>
    </lineage>
</organism>
<feature type="region of interest" description="Disordered" evidence="6">
    <location>
        <begin position="182"/>
        <end position="226"/>
    </location>
</feature>
<dbReference type="SUPFAM" id="SSF51306">
    <property type="entry name" value="LexA/Signal peptidase"/>
    <property type="match status" value="1"/>
</dbReference>
<dbReference type="AlphaFoldDB" id="A0A4R5Y3M2"/>
<evidence type="ECO:0000256" key="1">
    <source>
        <dbReference type="ARBA" id="ARBA00004370"/>
    </source>
</evidence>
<dbReference type="GO" id="GO:0016020">
    <property type="term" value="C:membrane"/>
    <property type="evidence" value="ECO:0007669"/>
    <property type="project" value="UniProtKB-SubCell"/>
</dbReference>
<gene>
    <name evidence="8" type="ORF">E2R59_15875</name>
</gene>
<dbReference type="NCBIfam" id="TIGR02228">
    <property type="entry name" value="sigpep_I_arch"/>
    <property type="match status" value="1"/>
</dbReference>
<keyword evidence="2" id="KW-0812">Transmembrane</keyword>
<dbReference type="GeneID" id="64348901"/>
<evidence type="ECO:0000313" key="8">
    <source>
        <dbReference type="EMBL" id="TDL39034.1"/>
    </source>
</evidence>
<name>A0A4R5Y3M2_KOCRO</name>
<dbReference type="GO" id="GO:0009003">
    <property type="term" value="F:signal peptidase activity"/>
    <property type="evidence" value="ECO:0007669"/>
    <property type="project" value="UniProtKB-EC"/>
</dbReference>
<dbReference type="InterPro" id="IPR036286">
    <property type="entry name" value="LexA/Signal_pep-like_sf"/>
</dbReference>
<reference evidence="8 9" key="1">
    <citation type="submission" date="2019-03" db="EMBL/GenBank/DDBJ databases">
        <title>Genome Sequencing and Assembly of Various Microbes Isolated from Partially Reclaimed Soil and Acid Mine Drainage (AMD) Site.</title>
        <authorList>
            <person name="Steinbock B."/>
            <person name="Bechtold R."/>
            <person name="Sevigny J.L."/>
            <person name="Thomas D."/>
            <person name="Cuthill L.R."/>
            <person name="Aveiro Johannsen E.J."/>
            <person name="Thomas K."/>
            <person name="Ghosh A."/>
        </authorList>
    </citation>
    <scope>NUCLEOTIDE SEQUENCE [LARGE SCALE GENOMIC DNA]</scope>
    <source>
        <strain evidence="8 9">S-A3</strain>
    </source>
</reference>
<dbReference type="InterPro" id="IPR001733">
    <property type="entry name" value="Peptidase_S26B"/>
</dbReference>
<keyword evidence="3" id="KW-1133">Transmembrane helix</keyword>
<dbReference type="RefSeq" id="WP_133411372.1">
    <property type="nucleotide sequence ID" value="NZ_SMZT01000009.1"/>
</dbReference>
<dbReference type="EMBL" id="SMZT01000009">
    <property type="protein sequence ID" value="TDL39034.1"/>
    <property type="molecule type" value="Genomic_DNA"/>
</dbReference>
<evidence type="ECO:0000256" key="4">
    <source>
        <dbReference type="ARBA" id="ARBA00023136"/>
    </source>
</evidence>
<dbReference type="GO" id="GO:0006465">
    <property type="term" value="P:signal peptide processing"/>
    <property type="evidence" value="ECO:0007669"/>
    <property type="project" value="UniProtKB-UniRule"/>
</dbReference>
<evidence type="ECO:0000259" key="7">
    <source>
        <dbReference type="Pfam" id="PF10502"/>
    </source>
</evidence>
<protein>
    <recommendedName>
        <fullName evidence="5">Signal peptidase I</fullName>
        <ecNumber evidence="5">3.4.21.89</ecNumber>
    </recommendedName>
</protein>
<proteinExistence type="predicted"/>
<evidence type="ECO:0000256" key="2">
    <source>
        <dbReference type="ARBA" id="ARBA00022692"/>
    </source>
</evidence>
<sequence>MTTVLRKTLHPLLVLALAAVAALLLAVVVVPLALGWVPLTVLSGSMEPTVPTGSQVVVAPLEGEDDAAGLSTGDVVTFMPRPDDPTLVTHRIVGVAVDGEGRRSFTTQGDANAAPDAEPVTATQLRGLVKYHVPWAGYAATLLDAEQKRSGIVLVAAALFGYALWQLVGAVRDRARPTDEIADRGAERDHGADGVAEQVPAPAGEQTSPAEAPTEALPLVPAAAGR</sequence>
<feature type="compositionally biased region" description="Basic and acidic residues" evidence="6">
    <location>
        <begin position="182"/>
        <end position="192"/>
    </location>
</feature>
<dbReference type="InterPro" id="IPR019533">
    <property type="entry name" value="Peptidase_S26"/>
</dbReference>
<dbReference type="EC" id="3.4.21.89" evidence="5"/>
<accession>A0A4R5Y3M2</accession>
<dbReference type="GO" id="GO:0004252">
    <property type="term" value="F:serine-type endopeptidase activity"/>
    <property type="evidence" value="ECO:0007669"/>
    <property type="project" value="UniProtKB-UniRule"/>
</dbReference>
<dbReference type="CDD" id="cd06530">
    <property type="entry name" value="S26_SPase_I"/>
    <property type="match status" value="1"/>
</dbReference>
<keyword evidence="8" id="KW-0378">Hydrolase</keyword>
<evidence type="ECO:0000256" key="6">
    <source>
        <dbReference type="SAM" id="MobiDB-lite"/>
    </source>
</evidence>
<dbReference type="Pfam" id="PF10502">
    <property type="entry name" value="Peptidase_S26"/>
    <property type="match status" value="1"/>
</dbReference>
<feature type="domain" description="Peptidase S26" evidence="7">
    <location>
        <begin position="19"/>
        <end position="96"/>
    </location>
</feature>